<sequence length="71" mass="7964">MFFFVKLNSGKTLSINCSENDTVQNLMDKINLEKVEIFFNGIKLDKNGHLSDYGIDYGSVLSAMQPFNGVI</sequence>
<evidence type="ECO:0000313" key="1">
    <source>
        <dbReference type="Proteomes" id="UP000887580"/>
    </source>
</evidence>
<accession>A0AC35F1Y9</accession>
<reference evidence="2" key="1">
    <citation type="submission" date="2022-11" db="UniProtKB">
        <authorList>
            <consortium name="WormBaseParasite"/>
        </authorList>
    </citation>
    <scope>IDENTIFICATION</scope>
</reference>
<organism evidence="1 2">
    <name type="scientific">Panagrolaimus sp. PS1159</name>
    <dbReference type="NCBI Taxonomy" id="55785"/>
    <lineage>
        <taxon>Eukaryota</taxon>
        <taxon>Metazoa</taxon>
        <taxon>Ecdysozoa</taxon>
        <taxon>Nematoda</taxon>
        <taxon>Chromadorea</taxon>
        <taxon>Rhabditida</taxon>
        <taxon>Tylenchina</taxon>
        <taxon>Panagrolaimomorpha</taxon>
        <taxon>Panagrolaimoidea</taxon>
        <taxon>Panagrolaimidae</taxon>
        <taxon>Panagrolaimus</taxon>
    </lineage>
</organism>
<evidence type="ECO:0000313" key="2">
    <source>
        <dbReference type="WBParaSite" id="PS1159_v2.g13.t1"/>
    </source>
</evidence>
<dbReference type="WBParaSite" id="PS1159_v2.g13.t1">
    <property type="protein sequence ID" value="PS1159_v2.g13.t1"/>
    <property type="gene ID" value="PS1159_v2.g13"/>
</dbReference>
<proteinExistence type="predicted"/>
<protein>
    <submittedName>
        <fullName evidence="2">Ubiquitin-like domain-containing protein</fullName>
    </submittedName>
</protein>
<name>A0AC35F1Y9_9BILA</name>
<dbReference type="Proteomes" id="UP000887580">
    <property type="component" value="Unplaced"/>
</dbReference>